<reference evidence="3 4" key="1">
    <citation type="journal article" date="2017" name="Genome Med.">
        <title>A novel Ruminococcus gnavus clade enriched in inflammatory bowel disease patients.</title>
        <authorList>
            <person name="Hall A.B."/>
            <person name="Yassour M."/>
            <person name="Sauk J."/>
            <person name="Garner A."/>
            <person name="Jiang X."/>
            <person name="Arthur T."/>
            <person name="Lagoudas G.K."/>
            <person name="Vatanen T."/>
            <person name="Fornelos N."/>
            <person name="Wilson R."/>
            <person name="Bertha M."/>
            <person name="Cohen M."/>
            <person name="Garber J."/>
            <person name="Khalili H."/>
            <person name="Gevers D."/>
            <person name="Ananthakrishnan A.N."/>
            <person name="Kugathasan S."/>
            <person name="Lander E.S."/>
            <person name="Blainey P."/>
            <person name="Vlamakis H."/>
            <person name="Xavier R.J."/>
            <person name="Huttenhower C."/>
        </authorList>
    </citation>
    <scope>NUCLEOTIDE SEQUENCE [LARGE SCALE GENOMIC DNA]</scope>
    <source>
        <strain evidence="3 4">RJX1124</strain>
    </source>
</reference>
<protein>
    <submittedName>
        <fullName evidence="3">Transcription antiterminator LicT</fullName>
    </submittedName>
</protein>
<feature type="domain" description="PRD" evidence="2">
    <location>
        <begin position="65"/>
        <end position="170"/>
    </location>
</feature>
<evidence type="ECO:0000256" key="1">
    <source>
        <dbReference type="ARBA" id="ARBA00022737"/>
    </source>
</evidence>
<comment type="caution">
    <text evidence="3">The sequence shown here is derived from an EMBL/GenBank/DDBJ whole genome shotgun (WGS) entry which is preliminary data.</text>
</comment>
<dbReference type="InterPro" id="IPR004341">
    <property type="entry name" value="CAT_RNA-bd_dom"/>
</dbReference>
<gene>
    <name evidence="3" type="ORF">CDL26_13525</name>
</gene>
<dbReference type="InterPro" id="IPR036650">
    <property type="entry name" value="CAT_RNA-bd_dom_sf"/>
</dbReference>
<dbReference type="InterPro" id="IPR036634">
    <property type="entry name" value="PRD_sf"/>
</dbReference>
<evidence type="ECO:0000259" key="2">
    <source>
        <dbReference type="PROSITE" id="PS51372"/>
    </source>
</evidence>
<dbReference type="GO" id="GO:0006355">
    <property type="term" value="P:regulation of DNA-templated transcription"/>
    <property type="evidence" value="ECO:0007669"/>
    <property type="project" value="InterPro"/>
</dbReference>
<name>A0A2N5P7J4_MEDGN</name>
<dbReference type="AlphaFoldDB" id="A0A2N5P7J4"/>
<dbReference type="InterPro" id="IPR050661">
    <property type="entry name" value="BglG_antiterminators"/>
</dbReference>
<dbReference type="GO" id="GO:0003723">
    <property type="term" value="F:RNA binding"/>
    <property type="evidence" value="ECO:0007669"/>
    <property type="project" value="InterPro"/>
</dbReference>
<proteinExistence type="predicted"/>
<sequence>MRIGRILNNNVVIIKDENGEEQVVCGKGIAYKKKAGDLLSEKLINKVFVLKDTAQKQHFQEIVSEIPVEYIQITTEIVEMLTQTLKRKLNEAIYISLSDHIYMAITRYLDGVVVKNSMLWDIKRFYEKEYQAAKKVWKMINQTFKVELPEDEIGFITLHIVNAEMDNENLKQTMEVTKLMQEISNIVRYYFSVEFNTESVYYYRFITHLKFFAQRLLTDKEYEDDQDNELFNTIRQKYRISYKCVEKIAEFISRKYEKELSDEEKLYLTIHIERVIYKSRD</sequence>
<dbReference type="PANTHER" id="PTHR30185">
    <property type="entry name" value="CRYPTIC BETA-GLUCOSIDE BGL OPERON ANTITERMINATOR"/>
    <property type="match status" value="1"/>
</dbReference>
<dbReference type="Pfam" id="PF00874">
    <property type="entry name" value="PRD"/>
    <property type="match status" value="2"/>
</dbReference>
<evidence type="ECO:0000313" key="4">
    <source>
        <dbReference type="Proteomes" id="UP000234891"/>
    </source>
</evidence>
<evidence type="ECO:0000313" key="3">
    <source>
        <dbReference type="EMBL" id="PLT71108.1"/>
    </source>
</evidence>
<organism evidence="3 4">
    <name type="scientific">Mediterraneibacter gnavus</name>
    <name type="common">Ruminococcus gnavus</name>
    <dbReference type="NCBI Taxonomy" id="33038"/>
    <lineage>
        <taxon>Bacteria</taxon>
        <taxon>Bacillati</taxon>
        <taxon>Bacillota</taxon>
        <taxon>Clostridia</taxon>
        <taxon>Lachnospirales</taxon>
        <taxon>Lachnospiraceae</taxon>
        <taxon>Mediterraneibacter</taxon>
    </lineage>
</organism>
<dbReference type="Gene3D" id="2.30.24.10">
    <property type="entry name" value="CAT RNA-binding domain"/>
    <property type="match status" value="1"/>
</dbReference>
<dbReference type="Proteomes" id="UP000234891">
    <property type="component" value="Unassembled WGS sequence"/>
</dbReference>
<dbReference type="RefSeq" id="WP_101871272.1">
    <property type="nucleotide sequence ID" value="NZ_NIHS01000030.1"/>
</dbReference>
<dbReference type="Gene3D" id="1.10.1790.10">
    <property type="entry name" value="PRD domain"/>
    <property type="match status" value="2"/>
</dbReference>
<feature type="domain" description="PRD" evidence="2">
    <location>
        <begin position="171"/>
        <end position="281"/>
    </location>
</feature>
<dbReference type="InterPro" id="IPR011608">
    <property type="entry name" value="PRD"/>
</dbReference>
<dbReference type="NCBIfam" id="NF046042">
    <property type="entry name" value="LicT"/>
    <property type="match status" value="1"/>
</dbReference>
<dbReference type="SMART" id="SM01061">
    <property type="entry name" value="CAT_RBD"/>
    <property type="match status" value="1"/>
</dbReference>
<dbReference type="SUPFAM" id="SSF63520">
    <property type="entry name" value="PTS-regulatory domain, PRD"/>
    <property type="match status" value="2"/>
</dbReference>
<dbReference type="EMBL" id="NIHS01000030">
    <property type="protein sequence ID" value="PLT71108.1"/>
    <property type="molecule type" value="Genomic_DNA"/>
</dbReference>
<dbReference type="PANTHER" id="PTHR30185:SF15">
    <property type="entry name" value="CRYPTIC BETA-GLUCOSIDE BGL OPERON ANTITERMINATOR"/>
    <property type="match status" value="1"/>
</dbReference>
<dbReference type="SUPFAM" id="SSF50151">
    <property type="entry name" value="SacY-like RNA-binding domain"/>
    <property type="match status" value="1"/>
</dbReference>
<accession>A0A2N5P7J4</accession>
<dbReference type="Pfam" id="PF03123">
    <property type="entry name" value="CAT_RBD"/>
    <property type="match status" value="1"/>
</dbReference>
<dbReference type="PROSITE" id="PS51372">
    <property type="entry name" value="PRD_2"/>
    <property type="match status" value="2"/>
</dbReference>
<keyword evidence="1" id="KW-0677">Repeat</keyword>